<dbReference type="OrthoDB" id="3675370at2"/>
<evidence type="ECO:0000256" key="1">
    <source>
        <dbReference type="SAM" id="Phobius"/>
    </source>
</evidence>
<dbReference type="RefSeq" id="WP_089950971.1">
    <property type="nucleotide sequence ID" value="NZ_FOFR01000004.1"/>
</dbReference>
<keyword evidence="1" id="KW-1133">Transmembrane helix</keyword>
<organism evidence="2 3">
    <name type="scientific">Lentzea xinjiangensis</name>
    <dbReference type="NCBI Taxonomy" id="402600"/>
    <lineage>
        <taxon>Bacteria</taxon>
        <taxon>Bacillati</taxon>
        <taxon>Actinomycetota</taxon>
        <taxon>Actinomycetes</taxon>
        <taxon>Pseudonocardiales</taxon>
        <taxon>Pseudonocardiaceae</taxon>
        <taxon>Lentzea</taxon>
    </lineage>
</organism>
<dbReference type="AlphaFoldDB" id="A0A1H9I2M8"/>
<evidence type="ECO:0000313" key="2">
    <source>
        <dbReference type="EMBL" id="SEQ68854.1"/>
    </source>
</evidence>
<feature type="transmembrane region" description="Helical" evidence="1">
    <location>
        <begin position="71"/>
        <end position="89"/>
    </location>
</feature>
<feature type="transmembrane region" description="Helical" evidence="1">
    <location>
        <begin position="45"/>
        <end position="65"/>
    </location>
</feature>
<evidence type="ECO:0000313" key="3">
    <source>
        <dbReference type="Proteomes" id="UP000199352"/>
    </source>
</evidence>
<reference evidence="3" key="1">
    <citation type="submission" date="2016-10" db="EMBL/GenBank/DDBJ databases">
        <authorList>
            <person name="Varghese N."/>
            <person name="Submissions S."/>
        </authorList>
    </citation>
    <scope>NUCLEOTIDE SEQUENCE [LARGE SCALE GENOMIC DNA]</scope>
    <source>
        <strain evidence="3">CGMCC 4.3525</strain>
    </source>
</reference>
<evidence type="ECO:0008006" key="4">
    <source>
        <dbReference type="Google" id="ProtNLM"/>
    </source>
</evidence>
<dbReference type="Proteomes" id="UP000199352">
    <property type="component" value="Unassembled WGS sequence"/>
</dbReference>
<accession>A0A1H9I2M8</accession>
<keyword evidence="1" id="KW-0472">Membrane</keyword>
<proteinExistence type="predicted"/>
<name>A0A1H9I2M8_9PSEU</name>
<keyword evidence="1" id="KW-0812">Transmembrane</keyword>
<sequence>MTYPTPPAYAPPPAAPQKPARFGALAWAALILGIVGVVSSPIIILNNLTAIAAVVGLVLGVIALFGTRKALAVIGVVLCVAAIAFTVIAQQSAVEELDKILDGTTGESGTGVASGTPPKQDALVTPPTWGKRHTWENGLSVDVAAPVACKPGQYSSPPNIVRAVKFKVTITNGTTAAFETALMSMGDDVQFNGQKAERVFDTGGECGGGFDTATVLPGKTYTYEVAYSVGAQPGEMQLVFEPTFNADKAAFVGRA</sequence>
<dbReference type="EMBL" id="FOFR01000004">
    <property type="protein sequence ID" value="SEQ68854.1"/>
    <property type="molecule type" value="Genomic_DNA"/>
</dbReference>
<protein>
    <recommendedName>
        <fullName evidence="4">DUF4352 domain-containing protein</fullName>
    </recommendedName>
</protein>
<dbReference type="STRING" id="402600.SAMN05216188_104319"/>
<keyword evidence="3" id="KW-1185">Reference proteome</keyword>
<gene>
    <name evidence="2" type="ORF">SAMN05216188_104319</name>
</gene>
<feature type="transmembrane region" description="Helical" evidence="1">
    <location>
        <begin position="20"/>
        <end position="38"/>
    </location>
</feature>